<organism evidence="2 3">
    <name type="scientific">Daldinia eschscholtzii</name>
    <dbReference type="NCBI Taxonomy" id="292717"/>
    <lineage>
        <taxon>Eukaryota</taxon>
        <taxon>Fungi</taxon>
        <taxon>Dikarya</taxon>
        <taxon>Ascomycota</taxon>
        <taxon>Pezizomycotina</taxon>
        <taxon>Sordariomycetes</taxon>
        <taxon>Xylariomycetidae</taxon>
        <taxon>Xylariales</taxon>
        <taxon>Hypoxylaceae</taxon>
        <taxon>Daldinia</taxon>
    </lineage>
</organism>
<evidence type="ECO:0000313" key="2">
    <source>
        <dbReference type="EMBL" id="KAK6955595.1"/>
    </source>
</evidence>
<protein>
    <submittedName>
        <fullName evidence="2">Uncharacterized protein</fullName>
    </submittedName>
</protein>
<evidence type="ECO:0000256" key="1">
    <source>
        <dbReference type="SAM" id="MobiDB-lite"/>
    </source>
</evidence>
<feature type="region of interest" description="Disordered" evidence="1">
    <location>
        <begin position="406"/>
        <end position="439"/>
    </location>
</feature>
<dbReference type="AlphaFoldDB" id="A0AAX6MSJ6"/>
<comment type="caution">
    <text evidence="2">The sequence shown here is derived from an EMBL/GenBank/DDBJ whole genome shotgun (WGS) entry which is preliminary data.</text>
</comment>
<feature type="region of interest" description="Disordered" evidence="1">
    <location>
        <begin position="1"/>
        <end position="67"/>
    </location>
</feature>
<gene>
    <name evidence="2" type="ORF">Daesc_003237</name>
</gene>
<keyword evidence="3" id="KW-1185">Reference proteome</keyword>
<reference evidence="2 3" key="1">
    <citation type="journal article" date="2024" name="Front Chem Biol">
        <title>Unveiling the potential of Daldinia eschscholtzii MFLUCC 19-0629 through bioactivity and bioinformatics studies for enhanced sustainable agriculture production.</title>
        <authorList>
            <person name="Brooks S."/>
            <person name="Weaver J.A."/>
            <person name="Klomchit A."/>
            <person name="Alharthi S.A."/>
            <person name="Onlamun T."/>
            <person name="Nurani R."/>
            <person name="Vong T.K."/>
            <person name="Alberti F."/>
            <person name="Greco C."/>
        </authorList>
    </citation>
    <scope>NUCLEOTIDE SEQUENCE [LARGE SCALE GENOMIC DNA]</scope>
    <source>
        <strain evidence="2">MFLUCC 19-0629</strain>
    </source>
</reference>
<feature type="compositionally biased region" description="Basic and acidic residues" evidence="1">
    <location>
        <begin position="42"/>
        <end position="52"/>
    </location>
</feature>
<feature type="region of interest" description="Disordered" evidence="1">
    <location>
        <begin position="174"/>
        <end position="193"/>
    </location>
</feature>
<name>A0AAX6MSJ6_9PEZI</name>
<proteinExistence type="predicted"/>
<dbReference type="Proteomes" id="UP001369815">
    <property type="component" value="Unassembled WGS sequence"/>
</dbReference>
<evidence type="ECO:0000313" key="3">
    <source>
        <dbReference type="Proteomes" id="UP001369815"/>
    </source>
</evidence>
<dbReference type="EMBL" id="JBANMG010000003">
    <property type="protein sequence ID" value="KAK6955595.1"/>
    <property type="molecule type" value="Genomic_DNA"/>
</dbReference>
<sequence length="439" mass="49603">MPVLTRKRKAELEAAAKEAPIQTRPEADQPAQEPSPKRHKRTDPFERTDPFRPHSPPPKTIIRRRSPSVKLKQPLPVVFFTIPATNSSNQVSAKGRSSNDVDTIMATKSLFEHVDKYGVSALPTKEVFDAWLEENKDTFIQIRKERDHQQVTLTQSLRGLPPVTAHLEVVPELPAPQNNHQPNLAAGPPPRHRRAVPVANQRIIYRAVRAARHTAAHFLSRAALIFEDPAADLGGIHGEEQQIRQQPRHTDMGAIAWTDEKENTDVQEKKANTVETEPEPMRVRPVAPPLDARFFHPNGQLQSVYRYLTAQIPLPRQWVRWAINNGIDEVPGRGDIRDSGIYVADDTFDYDALFEAVHRGSFRTGRSEIDRYGEYWPMVRGHRDSTTVDLTLHRLSVCLSPCQRTELNKQKEQQPNTPPPESASIPETGTSPALYDEES</sequence>
<accession>A0AAX6MSJ6</accession>